<dbReference type="Proteomes" id="UP001476798">
    <property type="component" value="Unassembled WGS sequence"/>
</dbReference>
<keyword evidence="6" id="KW-1185">Reference proteome</keyword>
<name>A0ABV0P1Z6_9TELE</name>
<evidence type="ECO:0000313" key="5">
    <source>
        <dbReference type="EMBL" id="MEQ2177710.1"/>
    </source>
</evidence>
<dbReference type="InterPro" id="IPR013151">
    <property type="entry name" value="Immunoglobulin_dom"/>
</dbReference>
<dbReference type="InterPro" id="IPR013098">
    <property type="entry name" value="Ig_I-set"/>
</dbReference>
<dbReference type="PANTHER" id="PTHR45080">
    <property type="entry name" value="CONTACTIN 5"/>
    <property type="match status" value="1"/>
</dbReference>
<proteinExistence type="predicted"/>
<dbReference type="SUPFAM" id="SSF48726">
    <property type="entry name" value="Immunoglobulin"/>
    <property type="match status" value="2"/>
</dbReference>
<gene>
    <name evidence="5" type="ORF">GOODEAATRI_006440</name>
</gene>
<evidence type="ECO:0000256" key="1">
    <source>
        <dbReference type="ARBA" id="ARBA00022729"/>
    </source>
</evidence>
<keyword evidence="3" id="KW-0393">Immunoglobulin domain</keyword>
<dbReference type="InterPro" id="IPR003599">
    <property type="entry name" value="Ig_sub"/>
</dbReference>
<dbReference type="Gene3D" id="2.60.40.10">
    <property type="entry name" value="Immunoglobulins"/>
    <property type="match status" value="2"/>
</dbReference>
<dbReference type="InterPro" id="IPR003598">
    <property type="entry name" value="Ig_sub2"/>
</dbReference>
<evidence type="ECO:0000256" key="2">
    <source>
        <dbReference type="ARBA" id="ARBA00023157"/>
    </source>
</evidence>
<dbReference type="SMART" id="SM00408">
    <property type="entry name" value="IGc2"/>
    <property type="match status" value="1"/>
</dbReference>
<dbReference type="InterPro" id="IPR036179">
    <property type="entry name" value="Ig-like_dom_sf"/>
</dbReference>
<comment type="caution">
    <text evidence="5">The sequence shown here is derived from an EMBL/GenBank/DDBJ whole genome shotgun (WGS) entry which is preliminary data.</text>
</comment>
<dbReference type="EMBL" id="JAHRIO010060277">
    <property type="protein sequence ID" value="MEQ2177710.1"/>
    <property type="molecule type" value="Genomic_DNA"/>
</dbReference>
<feature type="domain" description="Ig-like" evidence="4">
    <location>
        <begin position="54"/>
        <end position="160"/>
    </location>
</feature>
<sequence>MGSTLPHNHEVRMAGAQLLLLNAQFEDSGTYSCEAVNLKGKDYHHANVSVEANPEWVEHIVNTEKDLHSDYTMSCNAKVKRVLAPKNGRVVIECRPKAAPKPTFTWSKDTELLSNSSRMFIWENGSLEILNVMPADEGRYTCFAENDWGKANSTHPLVVTGKLLLI</sequence>
<dbReference type="InterPro" id="IPR013783">
    <property type="entry name" value="Ig-like_fold"/>
</dbReference>
<evidence type="ECO:0000313" key="6">
    <source>
        <dbReference type="Proteomes" id="UP001476798"/>
    </source>
</evidence>
<reference evidence="5 6" key="1">
    <citation type="submission" date="2021-06" db="EMBL/GenBank/DDBJ databases">
        <authorList>
            <person name="Palmer J.M."/>
        </authorList>
    </citation>
    <scope>NUCLEOTIDE SEQUENCE [LARGE SCALE GENOMIC DNA]</scope>
    <source>
        <strain evidence="5 6">GA_2019</strain>
        <tissue evidence="5">Muscle</tissue>
    </source>
</reference>
<dbReference type="PROSITE" id="PS50835">
    <property type="entry name" value="IG_LIKE"/>
    <property type="match status" value="1"/>
</dbReference>
<dbReference type="SMART" id="SM00409">
    <property type="entry name" value="IG"/>
    <property type="match status" value="2"/>
</dbReference>
<keyword evidence="2" id="KW-1015">Disulfide bond</keyword>
<dbReference type="InterPro" id="IPR050958">
    <property type="entry name" value="Cell_Adh-Cytoskel_Orgn"/>
</dbReference>
<evidence type="ECO:0000256" key="3">
    <source>
        <dbReference type="ARBA" id="ARBA00023319"/>
    </source>
</evidence>
<dbReference type="InterPro" id="IPR007110">
    <property type="entry name" value="Ig-like_dom"/>
</dbReference>
<dbReference type="Pfam" id="PF00047">
    <property type="entry name" value="ig"/>
    <property type="match status" value="1"/>
</dbReference>
<protein>
    <recommendedName>
        <fullName evidence="4">Ig-like domain-containing protein</fullName>
    </recommendedName>
</protein>
<dbReference type="PANTHER" id="PTHR45080:SF8">
    <property type="entry name" value="IG-LIKE DOMAIN-CONTAINING PROTEIN"/>
    <property type="match status" value="1"/>
</dbReference>
<dbReference type="Pfam" id="PF07679">
    <property type="entry name" value="I-set"/>
    <property type="match status" value="1"/>
</dbReference>
<accession>A0ABV0P1Z6</accession>
<organism evidence="5 6">
    <name type="scientific">Goodea atripinnis</name>
    <dbReference type="NCBI Taxonomy" id="208336"/>
    <lineage>
        <taxon>Eukaryota</taxon>
        <taxon>Metazoa</taxon>
        <taxon>Chordata</taxon>
        <taxon>Craniata</taxon>
        <taxon>Vertebrata</taxon>
        <taxon>Euteleostomi</taxon>
        <taxon>Actinopterygii</taxon>
        <taxon>Neopterygii</taxon>
        <taxon>Teleostei</taxon>
        <taxon>Neoteleostei</taxon>
        <taxon>Acanthomorphata</taxon>
        <taxon>Ovalentaria</taxon>
        <taxon>Atherinomorphae</taxon>
        <taxon>Cyprinodontiformes</taxon>
        <taxon>Goodeidae</taxon>
        <taxon>Goodea</taxon>
    </lineage>
</organism>
<evidence type="ECO:0000259" key="4">
    <source>
        <dbReference type="PROSITE" id="PS50835"/>
    </source>
</evidence>
<keyword evidence="1" id="KW-0732">Signal</keyword>